<proteinExistence type="predicted"/>
<evidence type="ECO:0000313" key="3">
    <source>
        <dbReference type="Proteomes" id="UP000544054"/>
    </source>
</evidence>
<reference evidence="2 3" key="1">
    <citation type="submission" date="2020-04" db="EMBL/GenBank/DDBJ databases">
        <title>Chryseobacterium sp. RP-3-3 sp. nov., isolated from Jeju soil.</title>
        <authorList>
            <person name="Dahal R.H."/>
        </authorList>
    </citation>
    <scope>NUCLEOTIDE SEQUENCE [LARGE SCALE GENOMIC DNA]</scope>
    <source>
        <strain evidence="2 3">RP-3-3</strain>
    </source>
</reference>
<evidence type="ECO:0000313" key="2">
    <source>
        <dbReference type="EMBL" id="NML68477.1"/>
    </source>
</evidence>
<protein>
    <submittedName>
        <fullName evidence="2">Uncharacterized protein</fullName>
    </submittedName>
</protein>
<keyword evidence="1" id="KW-0812">Transmembrane</keyword>
<name>A0A7Y0AJQ9_9FLAO</name>
<keyword evidence="3" id="KW-1185">Reference proteome</keyword>
<dbReference type="EMBL" id="JABBGI010000001">
    <property type="protein sequence ID" value="NML68477.1"/>
    <property type="molecule type" value="Genomic_DNA"/>
</dbReference>
<evidence type="ECO:0000256" key="1">
    <source>
        <dbReference type="SAM" id="Phobius"/>
    </source>
</evidence>
<keyword evidence="1" id="KW-1133">Transmembrane helix</keyword>
<organism evidence="2 3">
    <name type="scientific">Chryseobacterium antibioticum</name>
    <dbReference type="NCBI Taxonomy" id="2728847"/>
    <lineage>
        <taxon>Bacteria</taxon>
        <taxon>Pseudomonadati</taxon>
        <taxon>Bacteroidota</taxon>
        <taxon>Flavobacteriia</taxon>
        <taxon>Flavobacteriales</taxon>
        <taxon>Weeksellaceae</taxon>
        <taxon>Chryseobacterium group</taxon>
        <taxon>Chryseobacterium</taxon>
    </lineage>
</organism>
<keyword evidence="1" id="KW-0472">Membrane</keyword>
<comment type="caution">
    <text evidence="2">The sequence shown here is derived from an EMBL/GenBank/DDBJ whole genome shotgun (WGS) entry which is preliminary data.</text>
</comment>
<feature type="transmembrane region" description="Helical" evidence="1">
    <location>
        <begin position="12"/>
        <end position="29"/>
    </location>
</feature>
<sequence>MKHTDFIIHHKIFSVKYICLALFIVFSYHSKAQSVTVPVTNWNATITAITEAGNNYTGTYASPTNQASINVGLPALLGSVKVYVHYEANPTWNSSLILSAKRTSNGSTLCVGCSISGGTTYITVPLTAVELFRISTILSVTSYTGINIQYQVSGVSVTIPAATYNSRIVFTVSN</sequence>
<dbReference type="AlphaFoldDB" id="A0A7Y0AJQ9"/>
<accession>A0A7Y0AJQ9</accession>
<gene>
    <name evidence="2" type="ORF">HHL23_01485</name>
</gene>
<dbReference type="RefSeq" id="WP_169233054.1">
    <property type="nucleotide sequence ID" value="NZ_JABBGI010000001.1"/>
</dbReference>
<dbReference type="Proteomes" id="UP000544054">
    <property type="component" value="Unassembled WGS sequence"/>
</dbReference>